<dbReference type="EMBL" id="WVTA01000017">
    <property type="protein sequence ID" value="KAK3200979.1"/>
    <property type="molecule type" value="Genomic_DNA"/>
</dbReference>
<dbReference type="AlphaFoldDB" id="A0AAN6LMD6"/>
<evidence type="ECO:0000313" key="3">
    <source>
        <dbReference type="Proteomes" id="UP001280581"/>
    </source>
</evidence>
<feature type="region of interest" description="Disordered" evidence="1">
    <location>
        <begin position="28"/>
        <end position="52"/>
    </location>
</feature>
<organism evidence="2 3">
    <name type="scientific">Pseudopithomyces chartarum</name>
    <dbReference type="NCBI Taxonomy" id="1892770"/>
    <lineage>
        <taxon>Eukaryota</taxon>
        <taxon>Fungi</taxon>
        <taxon>Dikarya</taxon>
        <taxon>Ascomycota</taxon>
        <taxon>Pezizomycotina</taxon>
        <taxon>Dothideomycetes</taxon>
        <taxon>Pleosporomycetidae</taxon>
        <taxon>Pleosporales</taxon>
        <taxon>Massarineae</taxon>
        <taxon>Didymosphaeriaceae</taxon>
        <taxon>Pseudopithomyces</taxon>
    </lineage>
</organism>
<feature type="compositionally biased region" description="Acidic residues" evidence="1">
    <location>
        <begin position="548"/>
        <end position="557"/>
    </location>
</feature>
<feature type="compositionally biased region" description="Basic and acidic residues" evidence="1">
    <location>
        <begin position="844"/>
        <end position="857"/>
    </location>
</feature>
<reference evidence="2 3" key="1">
    <citation type="submission" date="2021-02" db="EMBL/GenBank/DDBJ databases">
        <title>Genome assembly of Pseudopithomyces chartarum.</title>
        <authorList>
            <person name="Jauregui R."/>
            <person name="Singh J."/>
            <person name="Voisey C."/>
        </authorList>
    </citation>
    <scope>NUCLEOTIDE SEQUENCE [LARGE SCALE GENOMIC DNA]</scope>
    <source>
        <strain evidence="2 3">AGR01</strain>
    </source>
</reference>
<feature type="compositionally biased region" description="Polar residues" evidence="1">
    <location>
        <begin position="33"/>
        <end position="42"/>
    </location>
</feature>
<feature type="region of interest" description="Disordered" evidence="1">
    <location>
        <begin position="264"/>
        <end position="288"/>
    </location>
</feature>
<feature type="compositionally biased region" description="Acidic residues" evidence="1">
    <location>
        <begin position="504"/>
        <end position="514"/>
    </location>
</feature>
<feature type="region of interest" description="Disordered" evidence="1">
    <location>
        <begin position="428"/>
        <end position="561"/>
    </location>
</feature>
<feature type="region of interest" description="Disordered" evidence="1">
    <location>
        <begin position="590"/>
        <end position="632"/>
    </location>
</feature>
<sequence length="912" mass="99099">MTDDTNPVVYPALPTNMEHADNVHMSGHAEANDATQLDQAGSDNGGSPGGKWFTAQEQEEILKQADEHIRRYQQSKAANSAASIPTPVDTATADAELTTHSDAAASHLPQLTKTEGNAQAEEQALSETKEQIAESTVYEIVDATVAYCEMIQGVAPQNKISDTVNKDPLPGDNNTSCAGEVPDTVLSHRPTAPPPLPNSYVFGRMGAKFDTTLDVFAKNPVGEGVEPSSDTDFTQQIAAHIADKKPTGDHGNQRIGQGTTAVEHGVDGSLGHESETENSGETHPLTARSKMLPSTFHDTHLRYEKPGKIECPQRFQQLSPSLGDPRTDHLTDDLLGEAARNDRKDQDGFRQPYHEFGPATKAGASAYMLSGTNSSAQFPMKTTRLSSAPPAPGTMNESYGMLPSTPGFVQDMHYSQDDQLSLFSAHSHHLPDQDEHSIAGTLSGNTTPHTETHKKRKATEVFIEDDDDDDDYDNEDGSENDGSSNSGSEREAVSVKSDSYEPSESGDDESDSSEDVPLVDCRPCPDESNKDKGQPVVVSKSTYRYVDDGDNDEDNEGGIDVQRSCDMNVDEDCKEAKKSSLFQAALLATSRKRSVDPSGANANKAPIEENTEPTESSTPENSASILRPEATPTSEPLVQLSWKLPQYHVEVLPLKSNEDAPEVLVTLPNMVREVLVLTPDHAHQEVHLLENLFIPGQQALAEPETWPRQALLNFHTVSTMVLEAYTSYELGDLHTKGSIAPGKGEDKETAALDATKDEIFFAVMDRWRVGLSEEALRPSYKLIRGAQEFCDIALDVIHHLEDNGFIDGPQMMSKERKERKDKGTKKAKAKADKDEGKVFVTKETSVKKAVADEDTPKKRGRPKKGGGDSPGSAKGKAEKVHRPPVKKKAKTTPAKKAKKEPTISVVKEKSGK</sequence>
<comment type="caution">
    <text evidence="2">The sequence shown here is derived from an EMBL/GenBank/DDBJ whole genome shotgun (WGS) entry which is preliminary data.</text>
</comment>
<dbReference type="Proteomes" id="UP001280581">
    <property type="component" value="Unassembled WGS sequence"/>
</dbReference>
<gene>
    <name evidence="2" type="ORF">GRF29_213g562129</name>
</gene>
<protein>
    <submittedName>
        <fullName evidence="2">Uncharacterized protein</fullName>
    </submittedName>
</protein>
<evidence type="ECO:0000313" key="2">
    <source>
        <dbReference type="EMBL" id="KAK3200979.1"/>
    </source>
</evidence>
<feature type="compositionally biased region" description="Basic and acidic residues" evidence="1">
    <location>
        <begin position="523"/>
        <end position="533"/>
    </location>
</feature>
<evidence type="ECO:0000256" key="1">
    <source>
        <dbReference type="SAM" id="MobiDB-lite"/>
    </source>
</evidence>
<proteinExistence type="predicted"/>
<name>A0AAN6LMD6_9PLEO</name>
<feature type="compositionally biased region" description="Basic residues" evidence="1">
    <location>
        <begin position="882"/>
        <end position="898"/>
    </location>
</feature>
<feature type="compositionally biased region" description="Low complexity" evidence="1">
    <location>
        <begin position="613"/>
        <end position="622"/>
    </location>
</feature>
<feature type="compositionally biased region" description="Acidic residues" evidence="1">
    <location>
        <begin position="462"/>
        <end position="479"/>
    </location>
</feature>
<feature type="compositionally biased region" description="Basic and acidic residues" evidence="1">
    <location>
        <begin position="339"/>
        <end position="348"/>
    </location>
</feature>
<feature type="region of interest" description="Disordered" evidence="1">
    <location>
        <begin position="338"/>
        <end position="357"/>
    </location>
</feature>
<feature type="region of interest" description="Disordered" evidence="1">
    <location>
        <begin position="804"/>
        <end position="912"/>
    </location>
</feature>
<keyword evidence="3" id="KW-1185">Reference proteome</keyword>
<feature type="compositionally biased region" description="Basic and acidic residues" evidence="1">
    <location>
        <begin position="264"/>
        <end position="275"/>
    </location>
</feature>
<accession>A0AAN6LMD6</accession>
<feature type="compositionally biased region" description="Polar residues" evidence="1">
    <location>
        <begin position="440"/>
        <end position="449"/>
    </location>
</feature>